<proteinExistence type="predicted"/>
<comment type="caution">
    <text evidence="1">The sequence shown here is derived from an EMBL/GenBank/DDBJ whole genome shotgun (WGS) entry which is preliminary data.</text>
</comment>
<dbReference type="EMBL" id="BMSX01000041">
    <property type="protein sequence ID" value="GGR61418.1"/>
    <property type="molecule type" value="Genomic_DNA"/>
</dbReference>
<reference evidence="1" key="1">
    <citation type="journal article" date="2014" name="Int. J. Syst. Evol. Microbiol.">
        <title>Complete genome sequence of Corynebacterium casei LMG S-19264T (=DSM 44701T), isolated from a smear-ripened cheese.</title>
        <authorList>
            <consortium name="US DOE Joint Genome Institute (JGI-PGF)"/>
            <person name="Walter F."/>
            <person name="Albersmeier A."/>
            <person name="Kalinowski J."/>
            <person name="Ruckert C."/>
        </authorList>
    </citation>
    <scope>NUCLEOTIDE SEQUENCE</scope>
    <source>
        <strain evidence="1">JCM 4346</strain>
    </source>
</reference>
<sequence length="166" mass="17528">MEGLGRLFDVSIGCVPTDAVAGAITGKRVSLKNADACTILVVTTGASTDITDVDLQQHTASTGGTTADLDIIDHYYYKSETTLDGDETWTRATQTAASEITNVGAASEELLLAIEVNATQLSDGYSYISLDIPDLGTNGTRHCAVLYLLHELRAPRKPANLVAPLS</sequence>
<accession>A0A918KZZ6</accession>
<name>A0A918KZZ6_9ACTN</name>
<evidence type="ECO:0000313" key="2">
    <source>
        <dbReference type="Proteomes" id="UP000658320"/>
    </source>
</evidence>
<reference evidence="1" key="2">
    <citation type="submission" date="2020-09" db="EMBL/GenBank/DDBJ databases">
        <authorList>
            <person name="Sun Q."/>
            <person name="Ohkuma M."/>
        </authorList>
    </citation>
    <scope>NUCLEOTIDE SEQUENCE</scope>
    <source>
        <strain evidence="1">JCM 4346</strain>
    </source>
</reference>
<organism evidence="1 2">
    <name type="scientific">Streptomyces aurantiogriseus</name>
    <dbReference type="NCBI Taxonomy" id="66870"/>
    <lineage>
        <taxon>Bacteria</taxon>
        <taxon>Bacillati</taxon>
        <taxon>Actinomycetota</taxon>
        <taxon>Actinomycetes</taxon>
        <taxon>Kitasatosporales</taxon>
        <taxon>Streptomycetaceae</taxon>
        <taxon>Streptomyces</taxon>
    </lineage>
</organism>
<protein>
    <submittedName>
        <fullName evidence="1">Uncharacterized protein</fullName>
    </submittedName>
</protein>
<gene>
    <name evidence="1" type="ORF">GCM10010251_92790</name>
</gene>
<dbReference type="Proteomes" id="UP000658320">
    <property type="component" value="Unassembled WGS sequence"/>
</dbReference>
<dbReference type="RefSeq" id="WP_189944083.1">
    <property type="nucleotide sequence ID" value="NZ_BMSX01000041.1"/>
</dbReference>
<keyword evidence="2" id="KW-1185">Reference proteome</keyword>
<evidence type="ECO:0000313" key="1">
    <source>
        <dbReference type="EMBL" id="GGR61418.1"/>
    </source>
</evidence>
<dbReference type="AlphaFoldDB" id="A0A918KZZ6"/>